<dbReference type="InterPro" id="IPR015590">
    <property type="entry name" value="Aldehyde_DH_dom"/>
</dbReference>
<dbReference type="Gene3D" id="3.40.605.10">
    <property type="entry name" value="Aldehyde Dehydrogenase, Chain A, domain 1"/>
    <property type="match status" value="2"/>
</dbReference>
<organism evidence="3 4">
    <name type="scientific">Namhaeicola litoreus</name>
    <dbReference type="NCBI Taxonomy" id="1052145"/>
    <lineage>
        <taxon>Bacteria</taxon>
        <taxon>Pseudomonadati</taxon>
        <taxon>Bacteroidota</taxon>
        <taxon>Flavobacteriia</taxon>
        <taxon>Flavobacteriales</taxon>
        <taxon>Flavobacteriaceae</taxon>
        <taxon>Namhaeicola</taxon>
    </lineage>
</organism>
<keyword evidence="4" id="KW-1185">Reference proteome</keyword>
<evidence type="ECO:0000256" key="1">
    <source>
        <dbReference type="ARBA" id="ARBA00023002"/>
    </source>
</evidence>
<dbReference type="InterPro" id="IPR044151">
    <property type="entry name" value="ALDH_KGSADH"/>
</dbReference>
<feature type="domain" description="Aldehyde dehydrogenase" evidence="2">
    <location>
        <begin position="16"/>
        <end position="458"/>
    </location>
</feature>
<dbReference type="PANTHER" id="PTHR43353">
    <property type="entry name" value="SUCCINATE-SEMIALDEHYDE DEHYDROGENASE, MITOCHONDRIAL"/>
    <property type="match status" value="1"/>
</dbReference>
<dbReference type="Proteomes" id="UP001597201">
    <property type="component" value="Unassembled WGS sequence"/>
</dbReference>
<proteinExistence type="predicted"/>
<sequence length="527" mass="57152">MITGKNFLGSELSAKGNKTYKTFNPQLNIENNSVFYEANEEEVNQAVQMASKAFQTYKDFSGNKRAHFLRLIGNEIEELGDELIKMYCTESGLPEGRALGERGRTIGQLNSFANLLEKGDWVDAVIDTANPERIPAPKEDIRRMNKPIGPVVVFGASNFPLAFSTAGGDTASALAAGCPVIVKSHPMHAGTSELVASAIISAAKKSNIPNGVFSHLNSSGFEVGQALVSHPLVKAVGFTGSYAGGKALFDLASKRPDPIPVFAEMGSVNPVIVLPSSLKAKSHLWAKAYANSIALGAGQFCTNPGLILALENENLNDFCSELSIQMNEIQASCMLHPNIEMKFSKDRNAMLKESHVKPLYQAPDQKNTNFARQTIATVKGQDFLHNKNLHHEVFGPFSMVVRCESEAVLISILKVLEGQLTGTILADEAELSSNHEIISLLSDKVGRIIFNSVPTGVEVCHAMVHGGPFPATTDGRFTSVGTSAIQRWVRPVCYQNWPNNLLPDELKNENPLGIYRVVNNSLTSSKI</sequence>
<dbReference type="EMBL" id="JBHTMY010000002">
    <property type="protein sequence ID" value="MFD1314682.1"/>
    <property type="molecule type" value="Genomic_DNA"/>
</dbReference>
<dbReference type="RefSeq" id="WP_377176525.1">
    <property type="nucleotide sequence ID" value="NZ_JBHTMY010000002.1"/>
</dbReference>
<evidence type="ECO:0000259" key="2">
    <source>
        <dbReference type="Pfam" id="PF00171"/>
    </source>
</evidence>
<reference evidence="4" key="1">
    <citation type="journal article" date="2019" name="Int. J. Syst. Evol. Microbiol.">
        <title>The Global Catalogue of Microorganisms (GCM) 10K type strain sequencing project: providing services to taxonomists for standard genome sequencing and annotation.</title>
        <authorList>
            <consortium name="The Broad Institute Genomics Platform"/>
            <consortium name="The Broad Institute Genome Sequencing Center for Infectious Disease"/>
            <person name="Wu L."/>
            <person name="Ma J."/>
        </authorList>
    </citation>
    <scope>NUCLEOTIDE SEQUENCE [LARGE SCALE GENOMIC DNA]</scope>
    <source>
        <strain evidence="4">CCUG 61485</strain>
    </source>
</reference>
<dbReference type="CDD" id="cd07129">
    <property type="entry name" value="ALDH_KGSADH"/>
    <property type="match status" value="1"/>
</dbReference>
<dbReference type="InterPro" id="IPR016161">
    <property type="entry name" value="Ald_DH/histidinol_DH"/>
</dbReference>
<dbReference type="PANTHER" id="PTHR43353:SF3">
    <property type="entry name" value="ALDEHYDE DEHYDROGENASE-RELATED"/>
    <property type="match status" value="1"/>
</dbReference>
<keyword evidence="1" id="KW-0560">Oxidoreductase</keyword>
<gene>
    <name evidence="3" type="ORF">ACFQ39_03565</name>
</gene>
<dbReference type="Pfam" id="PF00171">
    <property type="entry name" value="Aldedh"/>
    <property type="match status" value="1"/>
</dbReference>
<dbReference type="InterPro" id="IPR050740">
    <property type="entry name" value="Aldehyde_DH_Superfamily"/>
</dbReference>
<accession>A0ABW3XYN4</accession>
<evidence type="ECO:0000313" key="4">
    <source>
        <dbReference type="Proteomes" id="UP001597201"/>
    </source>
</evidence>
<dbReference type="SUPFAM" id="SSF53720">
    <property type="entry name" value="ALDH-like"/>
    <property type="match status" value="1"/>
</dbReference>
<evidence type="ECO:0000313" key="3">
    <source>
        <dbReference type="EMBL" id="MFD1314682.1"/>
    </source>
</evidence>
<name>A0ABW3XYN4_9FLAO</name>
<comment type="caution">
    <text evidence="3">The sequence shown here is derived from an EMBL/GenBank/DDBJ whole genome shotgun (WGS) entry which is preliminary data.</text>
</comment>
<protein>
    <submittedName>
        <fullName evidence="3">Aldehyde dehydrogenase (NADP(+))</fullName>
    </submittedName>
</protein>
<dbReference type="InterPro" id="IPR016162">
    <property type="entry name" value="Ald_DH_N"/>
</dbReference>